<proteinExistence type="predicted"/>
<reference evidence="1 2" key="1">
    <citation type="journal article" date="2014" name="Genome Announc.">
        <title>Draft Genome Sequences of Three Strains of Bacteroides pyogenes Isolated from a Cat and Swine.</title>
        <authorList>
            <person name="Sakamoto M."/>
            <person name="Oshima K."/>
            <person name="Suda W."/>
            <person name="Kitamura K."/>
            <person name="Iida T."/>
            <person name="Hattori M."/>
            <person name="Ohkuma M."/>
        </authorList>
    </citation>
    <scope>NUCLEOTIDE SEQUENCE [LARGE SCALE GENOMIC DNA]</scope>
    <source>
        <strain evidence="1 2">JCM 6292</strain>
    </source>
</reference>
<name>W4P4J1_9BACE</name>
<gene>
    <name evidence="1" type="ORF">JCM6292_861</name>
</gene>
<organism evidence="1 2">
    <name type="scientific">Bacteroides pyogenes JCM 6292</name>
    <dbReference type="NCBI Taxonomy" id="1235809"/>
    <lineage>
        <taxon>Bacteria</taxon>
        <taxon>Pseudomonadati</taxon>
        <taxon>Bacteroidota</taxon>
        <taxon>Bacteroidia</taxon>
        <taxon>Bacteroidales</taxon>
        <taxon>Bacteroidaceae</taxon>
        <taxon>Bacteroides</taxon>
    </lineage>
</organism>
<evidence type="ECO:0000313" key="2">
    <source>
        <dbReference type="Proteomes" id="UP000018861"/>
    </source>
</evidence>
<dbReference type="EMBL" id="BAIQ01000006">
    <property type="protein sequence ID" value="GAE14692.1"/>
    <property type="molecule type" value="Genomic_DNA"/>
</dbReference>
<evidence type="ECO:0000313" key="1">
    <source>
        <dbReference type="EMBL" id="GAE14692.1"/>
    </source>
</evidence>
<comment type="caution">
    <text evidence="1">The sequence shown here is derived from an EMBL/GenBank/DDBJ whole genome shotgun (WGS) entry which is preliminary data.</text>
</comment>
<accession>W4P4J1</accession>
<protein>
    <submittedName>
        <fullName evidence="1">Uncharacterized protein</fullName>
    </submittedName>
</protein>
<dbReference type="Proteomes" id="UP000018861">
    <property type="component" value="Unassembled WGS sequence"/>
</dbReference>
<dbReference type="AlphaFoldDB" id="W4P4J1"/>
<sequence length="53" mass="5855">MAKVAEKPIRLYGNCGRTCKKNIEVRACVLLSPVIKGKKKGTARMSDNPFVSF</sequence>